<dbReference type="PANTHER" id="PTHR46550:SF1">
    <property type="entry name" value="F-BOX PROTEIN 3"/>
    <property type="match status" value="1"/>
</dbReference>
<accession>T1ED78</accession>
<dbReference type="OMA" id="YVHDKDC"/>
<evidence type="ECO:0000313" key="7">
    <source>
        <dbReference type="Proteomes" id="UP000015101"/>
    </source>
</evidence>
<dbReference type="InterPro" id="IPR036047">
    <property type="entry name" value="F-box-like_dom_sf"/>
</dbReference>
<evidence type="ECO:0000256" key="2">
    <source>
        <dbReference type="ARBA" id="ARBA00022786"/>
    </source>
</evidence>
<dbReference type="Pfam" id="PF09346">
    <property type="entry name" value="SMI1_KNR4"/>
    <property type="match status" value="1"/>
</dbReference>
<dbReference type="OrthoDB" id="2305498at2759"/>
<reference evidence="6" key="3">
    <citation type="submission" date="2015-06" db="UniProtKB">
        <authorList>
            <consortium name="EnsemblMetazoa"/>
        </authorList>
    </citation>
    <scope>IDENTIFICATION</scope>
</reference>
<dbReference type="Gene3D" id="1.20.1280.50">
    <property type="match status" value="1"/>
</dbReference>
<evidence type="ECO:0000256" key="1">
    <source>
        <dbReference type="ARBA" id="ARBA00004906"/>
    </source>
</evidence>
<gene>
    <name evidence="6" type="primary">20194530</name>
    <name evidence="5" type="ORF">HELRODRAFT_102065</name>
</gene>
<dbReference type="PANTHER" id="PTHR46550">
    <property type="entry name" value="F-BOX ONLY PROTEIN 3"/>
    <property type="match status" value="1"/>
</dbReference>
<dbReference type="EMBL" id="KB097336">
    <property type="protein sequence ID" value="ESN97528.1"/>
    <property type="molecule type" value="Genomic_DNA"/>
</dbReference>
<dbReference type="Pfam" id="PF04379">
    <property type="entry name" value="DUF525"/>
    <property type="match status" value="1"/>
</dbReference>
<dbReference type="EMBL" id="AMQM01006265">
    <property type="status" value="NOT_ANNOTATED_CDS"/>
    <property type="molecule type" value="Genomic_DNA"/>
</dbReference>
<dbReference type="InParanoid" id="T1ED78"/>
<dbReference type="InterPro" id="IPR037883">
    <property type="entry name" value="Knr4/Smi1-like_sf"/>
</dbReference>
<dbReference type="SMART" id="SM00256">
    <property type="entry name" value="FBOX"/>
    <property type="match status" value="1"/>
</dbReference>
<dbReference type="InterPro" id="IPR018958">
    <property type="entry name" value="Knr4/Smi1-like_dom"/>
</dbReference>
<dbReference type="SUPFAM" id="SSF160631">
    <property type="entry name" value="SMI1/KNR4-like"/>
    <property type="match status" value="1"/>
</dbReference>
<dbReference type="InterPro" id="IPR036767">
    <property type="entry name" value="ApaG_sf"/>
</dbReference>
<dbReference type="Pfam" id="PF12937">
    <property type="entry name" value="F-box-like"/>
    <property type="match status" value="1"/>
</dbReference>
<dbReference type="InterPro" id="IPR001810">
    <property type="entry name" value="F-box_dom"/>
</dbReference>
<dbReference type="eggNOG" id="KOG4408">
    <property type="taxonomic scope" value="Eukaryota"/>
</dbReference>
<reference evidence="5 7" key="2">
    <citation type="journal article" date="2013" name="Nature">
        <title>Insights into bilaterian evolution from three spiralian genomes.</title>
        <authorList>
            <person name="Simakov O."/>
            <person name="Marletaz F."/>
            <person name="Cho S.J."/>
            <person name="Edsinger-Gonzales E."/>
            <person name="Havlak P."/>
            <person name="Hellsten U."/>
            <person name="Kuo D.H."/>
            <person name="Larsson T."/>
            <person name="Lv J."/>
            <person name="Arendt D."/>
            <person name="Savage R."/>
            <person name="Osoegawa K."/>
            <person name="de Jong P."/>
            <person name="Grimwood J."/>
            <person name="Chapman J.A."/>
            <person name="Shapiro H."/>
            <person name="Aerts A."/>
            <person name="Otillar R.P."/>
            <person name="Terry A.Y."/>
            <person name="Boore J.L."/>
            <person name="Grigoriev I.V."/>
            <person name="Lindberg D.R."/>
            <person name="Seaver E.C."/>
            <person name="Weisblat D.A."/>
            <person name="Putnam N.H."/>
            <person name="Rokhsar D.S."/>
        </authorList>
    </citation>
    <scope>NUCLEOTIDE SEQUENCE</scope>
</reference>
<dbReference type="STRING" id="6412.T1ED78"/>
<keyword evidence="7" id="KW-1185">Reference proteome</keyword>
<feature type="domain" description="F-box" evidence="3">
    <location>
        <begin position="16"/>
        <end position="53"/>
    </location>
</feature>
<proteinExistence type="predicted"/>
<dbReference type="HOGENOM" id="CLU_056869_0_0_1"/>
<name>T1ED78_HELRO</name>
<protein>
    <recommendedName>
        <fullName evidence="8">F-box domain-containing protein</fullName>
    </recommendedName>
</protein>
<dbReference type="Proteomes" id="UP000015101">
    <property type="component" value="Unassembled WGS sequence"/>
</dbReference>
<dbReference type="SUPFAM" id="SSF110069">
    <property type="entry name" value="ApaG-like"/>
    <property type="match status" value="1"/>
</dbReference>
<comment type="pathway">
    <text evidence="1">Protein modification; protein ubiquitination.</text>
</comment>
<reference evidence="7" key="1">
    <citation type="submission" date="2012-12" db="EMBL/GenBank/DDBJ databases">
        <authorList>
            <person name="Hellsten U."/>
            <person name="Grimwood J."/>
            <person name="Chapman J.A."/>
            <person name="Shapiro H."/>
            <person name="Aerts A."/>
            <person name="Otillar R.P."/>
            <person name="Terry A.Y."/>
            <person name="Boore J.L."/>
            <person name="Simakov O."/>
            <person name="Marletaz F."/>
            <person name="Cho S.-J."/>
            <person name="Edsinger-Gonzales E."/>
            <person name="Havlak P."/>
            <person name="Kuo D.-H."/>
            <person name="Larsson T."/>
            <person name="Lv J."/>
            <person name="Arendt D."/>
            <person name="Savage R."/>
            <person name="Osoegawa K."/>
            <person name="de Jong P."/>
            <person name="Lindberg D.R."/>
            <person name="Seaver E.C."/>
            <person name="Weisblat D.A."/>
            <person name="Putnam N.H."/>
            <person name="Grigoriev I.V."/>
            <person name="Rokhsar D.S."/>
        </authorList>
    </citation>
    <scope>NUCLEOTIDE SEQUENCE</scope>
</reference>
<evidence type="ECO:0000259" key="3">
    <source>
        <dbReference type="PROSITE" id="PS50181"/>
    </source>
</evidence>
<evidence type="ECO:0000259" key="4">
    <source>
        <dbReference type="PROSITE" id="PS51087"/>
    </source>
</evidence>
<dbReference type="InterPro" id="IPR052121">
    <property type="entry name" value="F-box_SCF_Substrate_Recog"/>
</dbReference>
<dbReference type="InterPro" id="IPR007474">
    <property type="entry name" value="ApaG_domain"/>
</dbReference>
<feature type="domain" description="ApaG" evidence="4">
    <location>
        <begin position="277"/>
        <end position="409"/>
    </location>
</feature>
<dbReference type="GO" id="GO:0005737">
    <property type="term" value="C:cytoplasm"/>
    <property type="evidence" value="ECO:0000318"/>
    <property type="project" value="GO_Central"/>
</dbReference>
<dbReference type="PROSITE" id="PS50181">
    <property type="entry name" value="FBOX"/>
    <property type="match status" value="1"/>
</dbReference>
<keyword evidence="2" id="KW-0833">Ubl conjugation pathway</keyword>
<dbReference type="RefSeq" id="XP_009024354.1">
    <property type="nucleotide sequence ID" value="XM_009026106.1"/>
</dbReference>
<dbReference type="GeneID" id="20194530"/>
<organism evidence="6 7">
    <name type="scientific">Helobdella robusta</name>
    <name type="common">Californian leech</name>
    <dbReference type="NCBI Taxonomy" id="6412"/>
    <lineage>
        <taxon>Eukaryota</taxon>
        <taxon>Metazoa</taxon>
        <taxon>Spiralia</taxon>
        <taxon>Lophotrochozoa</taxon>
        <taxon>Annelida</taxon>
        <taxon>Clitellata</taxon>
        <taxon>Hirudinea</taxon>
        <taxon>Rhynchobdellida</taxon>
        <taxon>Glossiphoniidae</taxon>
        <taxon>Helobdella</taxon>
    </lineage>
</organism>
<dbReference type="AlphaFoldDB" id="T1ED78"/>
<dbReference type="SMART" id="SM00860">
    <property type="entry name" value="SMI1_KNR4"/>
    <property type="match status" value="1"/>
</dbReference>
<dbReference type="Gene3D" id="2.60.40.1470">
    <property type="entry name" value="ApaG domain"/>
    <property type="match status" value="1"/>
</dbReference>
<dbReference type="KEGG" id="hro:HELRODRAFT_102065"/>
<dbReference type="EnsemblMetazoa" id="HelroT102065">
    <property type="protein sequence ID" value="HelroP102065"/>
    <property type="gene ID" value="HelroG102065"/>
</dbReference>
<evidence type="ECO:0000313" key="6">
    <source>
        <dbReference type="EnsemblMetazoa" id="HelroP102065"/>
    </source>
</evidence>
<dbReference type="PROSITE" id="PS51087">
    <property type="entry name" value="APAG"/>
    <property type="match status" value="1"/>
</dbReference>
<dbReference type="CTD" id="20194530"/>
<evidence type="ECO:0008006" key="8">
    <source>
        <dbReference type="Google" id="ProtNLM"/>
    </source>
</evidence>
<dbReference type="SUPFAM" id="SSF81383">
    <property type="entry name" value="F-box domain"/>
    <property type="match status" value="1"/>
</dbReference>
<evidence type="ECO:0000313" key="5">
    <source>
        <dbReference type="EMBL" id="ESN97528.1"/>
    </source>
</evidence>
<sequence length="414" mass="48254">MNTDEKCVVDGLFFYDVLLHIFKFLDYRSLLNCLKVCKQFNEVAKSEVLWKRLYNKHWDTIRSNDTEDRGKTSWHQQFISEYKDKWRYVDMYKEVLQAWVDIKSFYLQLSPPVIFSLRDGLTEEELDDFEKTTNVKLPNELRCVYRFHDGQVWQAAEAASNNLGLFGYLHCYDHVRNEVFLPLRRRNLNRSGDCRHLLVSESALFKLYVCLEGFKDVKFGNVVNKLHFLNADSYSVPHLVAQNFKEYFVDFANRIKTEYFPVINGMVYKFYTEPSQKLETRNITIQVHTAFLPERSYVEHYTHAYLVRFSVGPSPPLSSVDSDDGTCQLVSRHWEIADGEKVDVVDGAGVIGAYPIFKPNSKFSYVSCVVLHNLVGSMKGHFTVKNLRTNEKYQLIVPEFKMSCGFIGKQVLSC</sequence>